<accession>A0A2G0PXH8</accession>
<evidence type="ECO:0000313" key="3">
    <source>
        <dbReference type="Proteomes" id="UP000225433"/>
    </source>
</evidence>
<proteinExistence type="predicted"/>
<evidence type="ECO:0000313" key="1">
    <source>
        <dbReference type="EMBL" id="PHM51672.1"/>
    </source>
</evidence>
<evidence type="ECO:0000313" key="2">
    <source>
        <dbReference type="EMBL" id="PHM54305.1"/>
    </source>
</evidence>
<name>A0A2G0PXH8_XENHO</name>
<dbReference type="EMBL" id="NJAI01000005">
    <property type="protein sequence ID" value="PHM54305.1"/>
    <property type="molecule type" value="Genomic_DNA"/>
</dbReference>
<protein>
    <submittedName>
        <fullName evidence="1">Uncharacterized protein</fullName>
    </submittedName>
</protein>
<reference evidence="1 3" key="1">
    <citation type="journal article" date="2017" name="Nat. Microbiol.">
        <title>Natural product diversity associated with the nematode symbionts Photorhabdus and Xenorhabdus.</title>
        <authorList>
            <person name="Tobias N.J."/>
            <person name="Wolff H."/>
            <person name="Djahanschiri B."/>
            <person name="Grundmann F."/>
            <person name="Kronenwerth M."/>
            <person name="Shi Y.M."/>
            <person name="Simonyi S."/>
            <person name="Grun P."/>
            <person name="Shapiro-Ilan D."/>
            <person name="Pidot S.J."/>
            <person name="Stinear T.P."/>
            <person name="Ebersberger I."/>
            <person name="Bode H.B."/>
        </authorList>
    </citation>
    <scope>NUCLEOTIDE SEQUENCE [LARGE SCALE GENOMIC DNA]</scope>
    <source>
        <strain evidence="1 3">DSM 17903</strain>
    </source>
</reference>
<comment type="caution">
    <text evidence="1">The sequence shown here is derived from an EMBL/GenBank/DDBJ whole genome shotgun (WGS) entry which is preliminary data.</text>
</comment>
<dbReference type="EMBL" id="NJAI01000014">
    <property type="protein sequence ID" value="PHM51672.1"/>
    <property type="molecule type" value="Genomic_DNA"/>
</dbReference>
<dbReference type="RefSeq" id="WP_232326293.1">
    <property type="nucleotide sequence ID" value="NZ_CAWNQJ010000040.1"/>
</dbReference>
<gene>
    <name evidence="2" type="ORF">Xhom_03382</name>
    <name evidence="1" type="ORF">Xhom_04806</name>
</gene>
<sequence length="59" mass="6214">MMKKVNILITVLGVLGVITQTQAKVGYGISQQETKPHILLGEKKGDPALGISSIPGVWG</sequence>
<organism evidence="1 3">
    <name type="scientific">Xenorhabdus hominickii</name>
    <dbReference type="NCBI Taxonomy" id="351679"/>
    <lineage>
        <taxon>Bacteria</taxon>
        <taxon>Pseudomonadati</taxon>
        <taxon>Pseudomonadota</taxon>
        <taxon>Gammaproteobacteria</taxon>
        <taxon>Enterobacterales</taxon>
        <taxon>Morganellaceae</taxon>
        <taxon>Xenorhabdus</taxon>
    </lineage>
</organism>
<dbReference type="AlphaFoldDB" id="A0A2G0PXH8"/>
<dbReference type="Proteomes" id="UP000225433">
    <property type="component" value="Unassembled WGS sequence"/>
</dbReference>